<comment type="caution">
    <text evidence="9">Lacks conserved residue(s) required for the propagation of feature annotation.</text>
</comment>
<dbReference type="PROSITE" id="PS50261">
    <property type="entry name" value="G_PROTEIN_RECEP_F2_4"/>
    <property type="match status" value="1"/>
</dbReference>
<evidence type="ECO:0000313" key="15">
    <source>
        <dbReference type="Proteomes" id="UP000078492"/>
    </source>
</evidence>
<keyword evidence="8" id="KW-0675">Receptor</keyword>
<dbReference type="GO" id="GO:0016020">
    <property type="term" value="C:membrane"/>
    <property type="evidence" value="ECO:0007669"/>
    <property type="project" value="UniProtKB-SubCell"/>
</dbReference>
<dbReference type="AlphaFoldDB" id="A0A151IVW2"/>
<dbReference type="InterPro" id="IPR036790">
    <property type="entry name" value="Frizzled_dom_sf"/>
</dbReference>
<keyword evidence="11" id="KW-0732">Signal</keyword>
<feature type="chain" id="PRO_5007582348" evidence="11">
    <location>
        <begin position="18"/>
        <end position="648"/>
    </location>
</feature>
<dbReference type="Gene3D" id="1.20.1070.10">
    <property type="entry name" value="Rhodopsin 7-helix transmembrane proteins"/>
    <property type="match status" value="1"/>
</dbReference>
<evidence type="ECO:0000259" key="12">
    <source>
        <dbReference type="PROSITE" id="PS50038"/>
    </source>
</evidence>
<feature type="transmembrane region" description="Helical" evidence="10">
    <location>
        <begin position="594"/>
        <end position="613"/>
    </location>
</feature>
<feature type="domain" description="FZ" evidence="12">
    <location>
        <begin position="26"/>
        <end position="243"/>
    </location>
</feature>
<evidence type="ECO:0000256" key="7">
    <source>
        <dbReference type="ARBA" id="ARBA00023157"/>
    </source>
</evidence>
<evidence type="ECO:0000256" key="5">
    <source>
        <dbReference type="ARBA" id="ARBA00022989"/>
    </source>
</evidence>
<reference evidence="14 15" key="1">
    <citation type="submission" date="2015-09" db="EMBL/GenBank/DDBJ databases">
        <title>Trachymyrmex cornetzi WGS genome.</title>
        <authorList>
            <person name="Nygaard S."/>
            <person name="Hu H."/>
            <person name="Boomsma J."/>
            <person name="Zhang G."/>
        </authorList>
    </citation>
    <scope>NUCLEOTIDE SEQUENCE [LARGE SCALE GENOMIC DNA]</scope>
    <source>
        <strain evidence="14">Tcor2-1</strain>
        <tissue evidence="14">Whole body</tissue>
    </source>
</reference>
<evidence type="ECO:0000256" key="1">
    <source>
        <dbReference type="ARBA" id="ARBA00004141"/>
    </source>
</evidence>
<dbReference type="GO" id="GO:0004888">
    <property type="term" value="F:transmembrane signaling receptor activity"/>
    <property type="evidence" value="ECO:0007669"/>
    <property type="project" value="InterPro"/>
</dbReference>
<sequence length="648" mass="72404">MVLRIVVLILSTALVRGWGINHAHPGTGAKCERLNVSFCRGLRYNMTAMPNFMGNEDQRQAERGVTVILQMPNYFLAYTLCGTSGPRKDKSMERKGAIHNKKREIAENGPDGPQTCEGSIEIQAGRMGGIITPDAHRSLYFMEARRLLSACLGALPSRSPSSLQLATFMPLVHYNCSKHLRLFLCAVFAPVCSEYVAIPACKSLCLSVRRDCEPALTSLALPWPHLLDCNRFLDRGNTLCVQPPDETLDNTSSLTLPTVQQQWPVMYERPPQISIRLQQQQQHYQCPPHFVQISEMEMISCAPRCGTDAYYRAEDKKFAERWMTGWAWLCFLSTLFTLLTFWVEPSRFRYPERPIVFLALCYNLLSMAYIVRAAVGADNLSCVSQIDGPSYIPVRDALKSIPCTIWWLVRYYLGLASNMWWAVLCGCWLLSARNEWSSEALYDIAPYLHAAAWILPIFFTGGSLLSRNVVADELTGLCQISDESALWLEVLPHAMLLLLGCVFGSVAGGALVRVRRAVRCAGRSAMKLERLMMRLGIFALLYALPALGGLVCVLQEASVRPRWRKLALLAALDCRATQNCTPGPVYRAAGLEVALLRLFLSLVVGVTSGMWVWSGKTCRAWSRLLVAPNKSARIQSPFQGFKQDDNIA</sequence>
<dbReference type="PANTHER" id="PTHR11309:SF99">
    <property type="entry name" value="FRIZZLED-4"/>
    <property type="match status" value="1"/>
</dbReference>
<comment type="similarity">
    <text evidence="2">Belongs to the G-protein coupled receptor Fz/Smo family.</text>
</comment>
<dbReference type="PROSITE" id="PS50038">
    <property type="entry name" value="FZ"/>
    <property type="match status" value="1"/>
</dbReference>
<feature type="transmembrane region" description="Helical" evidence="10">
    <location>
        <begin position="355"/>
        <end position="375"/>
    </location>
</feature>
<evidence type="ECO:0000256" key="10">
    <source>
        <dbReference type="SAM" id="Phobius"/>
    </source>
</evidence>
<evidence type="ECO:0000256" key="9">
    <source>
        <dbReference type="PROSITE-ProRule" id="PRU00090"/>
    </source>
</evidence>
<evidence type="ECO:0000256" key="6">
    <source>
        <dbReference type="ARBA" id="ARBA00023136"/>
    </source>
</evidence>
<evidence type="ECO:0000256" key="2">
    <source>
        <dbReference type="ARBA" id="ARBA00008077"/>
    </source>
</evidence>
<dbReference type="Pfam" id="PF01534">
    <property type="entry name" value="Frizzled"/>
    <property type="match status" value="1"/>
</dbReference>
<keyword evidence="6 10" id="KW-0472">Membrane</keyword>
<feature type="disulfide bond" evidence="9">
    <location>
        <begin position="205"/>
        <end position="229"/>
    </location>
</feature>
<gene>
    <name evidence="14" type="ORF">ALC57_15903</name>
</gene>
<dbReference type="InterPro" id="IPR015526">
    <property type="entry name" value="Frizzled/SFRP"/>
</dbReference>
<dbReference type="Gene3D" id="1.10.2000.10">
    <property type="entry name" value="Frizzled cysteine-rich domain"/>
    <property type="match status" value="2"/>
</dbReference>
<evidence type="ECO:0000256" key="4">
    <source>
        <dbReference type="ARBA" id="ARBA00022692"/>
    </source>
</evidence>
<dbReference type="InterPro" id="IPR017981">
    <property type="entry name" value="GPCR_2-like_7TM"/>
</dbReference>
<evidence type="ECO:0000256" key="11">
    <source>
        <dbReference type="SAM" id="SignalP"/>
    </source>
</evidence>
<dbReference type="GO" id="GO:0060070">
    <property type="term" value="P:canonical Wnt signaling pathway"/>
    <property type="evidence" value="ECO:0007669"/>
    <property type="project" value="TreeGrafter"/>
</dbReference>
<keyword evidence="15" id="KW-1185">Reference proteome</keyword>
<dbReference type="SUPFAM" id="SSF63501">
    <property type="entry name" value="Frizzled cysteine-rich domain"/>
    <property type="match status" value="2"/>
</dbReference>
<evidence type="ECO:0000256" key="8">
    <source>
        <dbReference type="ARBA" id="ARBA00023170"/>
    </source>
</evidence>
<dbReference type="Proteomes" id="UP000078492">
    <property type="component" value="Unassembled WGS sequence"/>
</dbReference>
<feature type="transmembrane region" description="Helical" evidence="10">
    <location>
        <begin position="535"/>
        <end position="557"/>
    </location>
</feature>
<feature type="transmembrane region" description="Helical" evidence="10">
    <location>
        <begin position="411"/>
        <end position="432"/>
    </location>
</feature>
<dbReference type="PANTHER" id="PTHR11309">
    <property type="entry name" value="FRIZZLED"/>
    <property type="match status" value="1"/>
</dbReference>
<feature type="transmembrane region" description="Helical" evidence="10">
    <location>
        <begin position="325"/>
        <end position="343"/>
    </location>
</feature>
<feature type="transmembrane region" description="Helical" evidence="10">
    <location>
        <begin position="444"/>
        <end position="465"/>
    </location>
</feature>
<dbReference type="EMBL" id="KQ980882">
    <property type="protein sequence ID" value="KYN11939.1"/>
    <property type="molecule type" value="Genomic_DNA"/>
</dbReference>
<protein>
    <submittedName>
        <fullName evidence="14">Frizzled-10-A</fullName>
    </submittedName>
</protein>
<comment type="subcellular location">
    <subcellularLocation>
        <location evidence="1">Membrane</location>
        <topology evidence="1">Multi-pass membrane protein</topology>
    </subcellularLocation>
</comment>
<dbReference type="InterPro" id="IPR020067">
    <property type="entry name" value="Frizzled_dom"/>
</dbReference>
<proteinExistence type="inferred from homology"/>
<dbReference type="PRINTS" id="PR00489">
    <property type="entry name" value="FRIZZLED"/>
</dbReference>
<dbReference type="InterPro" id="IPR000539">
    <property type="entry name" value="Frizzled/Smoothened_7TM"/>
</dbReference>
<evidence type="ECO:0000259" key="13">
    <source>
        <dbReference type="PROSITE" id="PS50261"/>
    </source>
</evidence>
<name>A0A151IVW2_9HYME</name>
<dbReference type="SMART" id="SM01330">
    <property type="entry name" value="Frizzled"/>
    <property type="match status" value="1"/>
</dbReference>
<dbReference type="GO" id="GO:0017147">
    <property type="term" value="F:Wnt-protein binding"/>
    <property type="evidence" value="ECO:0007669"/>
    <property type="project" value="TreeGrafter"/>
</dbReference>
<dbReference type="Pfam" id="PF01392">
    <property type="entry name" value="Fz"/>
    <property type="match status" value="1"/>
</dbReference>
<dbReference type="GO" id="GO:0035567">
    <property type="term" value="P:non-canonical Wnt signaling pathway"/>
    <property type="evidence" value="ECO:0007669"/>
    <property type="project" value="TreeGrafter"/>
</dbReference>
<dbReference type="GO" id="GO:0005615">
    <property type="term" value="C:extracellular space"/>
    <property type="evidence" value="ECO:0007669"/>
    <property type="project" value="TreeGrafter"/>
</dbReference>
<keyword evidence="3" id="KW-0217">Developmental protein</keyword>
<dbReference type="STRING" id="471704.A0A151IVW2"/>
<accession>A0A151IVW2</accession>
<organism evidence="14 15">
    <name type="scientific">Trachymyrmex cornetzi</name>
    <dbReference type="NCBI Taxonomy" id="471704"/>
    <lineage>
        <taxon>Eukaryota</taxon>
        <taxon>Metazoa</taxon>
        <taxon>Ecdysozoa</taxon>
        <taxon>Arthropoda</taxon>
        <taxon>Hexapoda</taxon>
        <taxon>Insecta</taxon>
        <taxon>Pterygota</taxon>
        <taxon>Neoptera</taxon>
        <taxon>Endopterygota</taxon>
        <taxon>Hymenoptera</taxon>
        <taxon>Apocrita</taxon>
        <taxon>Aculeata</taxon>
        <taxon>Formicoidea</taxon>
        <taxon>Formicidae</taxon>
        <taxon>Myrmicinae</taxon>
        <taxon>Trachymyrmex</taxon>
    </lineage>
</organism>
<evidence type="ECO:0000256" key="3">
    <source>
        <dbReference type="ARBA" id="ARBA00022473"/>
    </source>
</evidence>
<dbReference type="SMART" id="SM00063">
    <property type="entry name" value="FRI"/>
    <property type="match status" value="1"/>
</dbReference>
<keyword evidence="5 10" id="KW-1133">Transmembrane helix</keyword>
<feature type="domain" description="G-protein coupled receptors family 2 profile 2" evidence="13">
    <location>
        <begin position="316"/>
        <end position="620"/>
    </location>
</feature>
<keyword evidence="4 10" id="KW-0812">Transmembrane</keyword>
<feature type="signal peptide" evidence="11">
    <location>
        <begin position="1"/>
        <end position="17"/>
    </location>
</feature>
<keyword evidence="7 9" id="KW-1015">Disulfide bond</keyword>
<feature type="transmembrane region" description="Helical" evidence="10">
    <location>
        <begin position="494"/>
        <end position="514"/>
    </location>
</feature>
<evidence type="ECO:0000313" key="14">
    <source>
        <dbReference type="EMBL" id="KYN11939.1"/>
    </source>
</evidence>